<reference evidence="3" key="1">
    <citation type="submission" date="2022-11" db="UniProtKB">
        <authorList>
            <consortium name="WormBaseParasite"/>
        </authorList>
    </citation>
    <scope>IDENTIFICATION</scope>
</reference>
<name>A0A915LVM7_MELJA</name>
<dbReference type="WBParaSite" id="scaffold17640_cov181.g18672">
    <property type="protein sequence ID" value="scaffold17640_cov181.g18672"/>
    <property type="gene ID" value="scaffold17640_cov181.g18672"/>
</dbReference>
<proteinExistence type="predicted"/>
<evidence type="ECO:0000256" key="1">
    <source>
        <dbReference type="SAM" id="SignalP"/>
    </source>
</evidence>
<organism evidence="2 3">
    <name type="scientific">Meloidogyne javanica</name>
    <name type="common">Root-knot nematode worm</name>
    <dbReference type="NCBI Taxonomy" id="6303"/>
    <lineage>
        <taxon>Eukaryota</taxon>
        <taxon>Metazoa</taxon>
        <taxon>Ecdysozoa</taxon>
        <taxon>Nematoda</taxon>
        <taxon>Chromadorea</taxon>
        <taxon>Rhabditida</taxon>
        <taxon>Tylenchina</taxon>
        <taxon>Tylenchomorpha</taxon>
        <taxon>Tylenchoidea</taxon>
        <taxon>Meloidogynidae</taxon>
        <taxon>Meloidogyninae</taxon>
        <taxon>Meloidogyne</taxon>
        <taxon>Meloidogyne incognita group</taxon>
    </lineage>
</organism>
<keyword evidence="2" id="KW-1185">Reference proteome</keyword>
<accession>A0A915LVM7</accession>
<evidence type="ECO:0000313" key="3">
    <source>
        <dbReference type="WBParaSite" id="scaffold17640_cov181.g18672"/>
    </source>
</evidence>
<keyword evidence="1" id="KW-0732">Signal</keyword>
<feature type="chain" id="PRO_5037815961" evidence="1">
    <location>
        <begin position="19"/>
        <end position="263"/>
    </location>
</feature>
<dbReference type="Proteomes" id="UP000887561">
    <property type="component" value="Unplaced"/>
</dbReference>
<dbReference type="AlphaFoldDB" id="A0A915LVM7"/>
<sequence>MTVKILFLLSPLINLINPQPFLWPFDEEGYVLDYFHCSGNGQSSYIPTENVGSTSYSALETSPPNWGSEYEFENRKIYWNDIYDKLEALRGRLEKYNGKYNEFIKSMNYLEAKLRETVKDKLGVENLIIEINMKVGVVEKNENAFEGMIKELALKAVNEGEMDDEMSAKILRPTYINDGELNRATFYKPKKTFCEILCGRMESKIPFDKQANGYIKLYWLTEYLVKNKLREVDENMGKRIAFIEKNQALPYEWVRQLLTDIRS</sequence>
<feature type="signal peptide" evidence="1">
    <location>
        <begin position="1"/>
        <end position="18"/>
    </location>
</feature>
<evidence type="ECO:0000313" key="2">
    <source>
        <dbReference type="Proteomes" id="UP000887561"/>
    </source>
</evidence>
<protein>
    <submittedName>
        <fullName evidence="3">Uncharacterized protein</fullName>
    </submittedName>
</protein>